<proteinExistence type="predicted"/>
<accession>A0AAD9PFW5</accession>
<dbReference type="EMBL" id="JAODUO010000006">
    <property type="protein sequence ID" value="KAK2193783.1"/>
    <property type="molecule type" value="Genomic_DNA"/>
</dbReference>
<gene>
    <name evidence="1" type="ORF">NP493_5g03022</name>
</gene>
<comment type="caution">
    <text evidence="1">The sequence shown here is derived from an EMBL/GenBank/DDBJ whole genome shotgun (WGS) entry which is preliminary data.</text>
</comment>
<dbReference type="Proteomes" id="UP001209878">
    <property type="component" value="Unassembled WGS sequence"/>
</dbReference>
<evidence type="ECO:0000313" key="1">
    <source>
        <dbReference type="EMBL" id="KAK2193783.1"/>
    </source>
</evidence>
<evidence type="ECO:0000313" key="2">
    <source>
        <dbReference type="Proteomes" id="UP001209878"/>
    </source>
</evidence>
<dbReference type="AlphaFoldDB" id="A0AAD9PFW5"/>
<organism evidence="1 2">
    <name type="scientific">Ridgeia piscesae</name>
    <name type="common">Tubeworm</name>
    <dbReference type="NCBI Taxonomy" id="27915"/>
    <lineage>
        <taxon>Eukaryota</taxon>
        <taxon>Metazoa</taxon>
        <taxon>Spiralia</taxon>
        <taxon>Lophotrochozoa</taxon>
        <taxon>Annelida</taxon>
        <taxon>Polychaeta</taxon>
        <taxon>Sedentaria</taxon>
        <taxon>Canalipalpata</taxon>
        <taxon>Sabellida</taxon>
        <taxon>Siboglinidae</taxon>
        <taxon>Ridgeia</taxon>
    </lineage>
</organism>
<keyword evidence="2" id="KW-1185">Reference proteome</keyword>
<name>A0AAD9PFW5_RIDPI</name>
<sequence length="48" mass="5584">MMYALWRYSPRLNPVVPQSLGRAKGTVGKIHPRCMLDTCHRKNTPSEW</sequence>
<reference evidence="1" key="1">
    <citation type="journal article" date="2023" name="Mol. Biol. Evol.">
        <title>Third-Generation Sequencing Reveals the Adaptive Role of the Epigenome in Three Deep-Sea Polychaetes.</title>
        <authorList>
            <person name="Perez M."/>
            <person name="Aroh O."/>
            <person name="Sun Y."/>
            <person name="Lan Y."/>
            <person name="Juniper S.K."/>
            <person name="Young C.R."/>
            <person name="Angers B."/>
            <person name="Qian P.Y."/>
        </authorList>
    </citation>
    <scope>NUCLEOTIDE SEQUENCE</scope>
    <source>
        <strain evidence="1">R07B-5</strain>
    </source>
</reference>
<protein>
    <submittedName>
        <fullName evidence="1">Uncharacterized protein</fullName>
    </submittedName>
</protein>